<dbReference type="Pfam" id="PF00175">
    <property type="entry name" value="NAD_binding_1"/>
    <property type="match status" value="1"/>
</dbReference>
<keyword evidence="20" id="KW-1185">Reference proteome</keyword>
<keyword evidence="13" id="KW-0520">NAD</keyword>
<keyword evidence="6 16" id="KW-0349">Heme</keyword>
<dbReference type="GO" id="GO:0071500">
    <property type="term" value="P:cellular response to nitrosative stress"/>
    <property type="evidence" value="ECO:0007669"/>
    <property type="project" value="TreeGrafter"/>
</dbReference>
<dbReference type="GO" id="GO:0019825">
    <property type="term" value="F:oxygen binding"/>
    <property type="evidence" value="ECO:0007669"/>
    <property type="project" value="InterPro"/>
</dbReference>
<evidence type="ECO:0000256" key="13">
    <source>
        <dbReference type="ARBA" id="ARBA00023027"/>
    </source>
</evidence>
<dbReference type="InterPro" id="IPR017927">
    <property type="entry name" value="FAD-bd_FR_type"/>
</dbReference>
<dbReference type="InterPro" id="IPR012292">
    <property type="entry name" value="Globin/Proto"/>
</dbReference>
<dbReference type="Gene3D" id="2.40.30.10">
    <property type="entry name" value="Translation factors"/>
    <property type="match status" value="1"/>
</dbReference>
<dbReference type="InterPro" id="IPR001433">
    <property type="entry name" value="OxRdtase_FAD/NAD-bd"/>
</dbReference>
<gene>
    <name evidence="19" type="ORF">THRCLA_10426</name>
</gene>
<keyword evidence="9" id="KW-0274">FAD</keyword>
<keyword evidence="5" id="KW-0216">Detoxification</keyword>
<organism evidence="19 20">
    <name type="scientific">Thraustotheca clavata</name>
    <dbReference type="NCBI Taxonomy" id="74557"/>
    <lineage>
        <taxon>Eukaryota</taxon>
        <taxon>Sar</taxon>
        <taxon>Stramenopiles</taxon>
        <taxon>Oomycota</taxon>
        <taxon>Saprolegniomycetes</taxon>
        <taxon>Saprolegniales</taxon>
        <taxon>Achlyaceae</taxon>
        <taxon>Thraustotheca</taxon>
    </lineage>
</organism>
<evidence type="ECO:0000256" key="9">
    <source>
        <dbReference type="ARBA" id="ARBA00022827"/>
    </source>
</evidence>
<dbReference type="PANTHER" id="PTHR43396:SF3">
    <property type="entry name" value="FLAVOHEMOPROTEIN"/>
    <property type="match status" value="1"/>
</dbReference>
<dbReference type="EC" id="1.14.12.17" evidence="4"/>
<keyword evidence="11" id="KW-0560">Oxidoreductase</keyword>
<keyword evidence="12" id="KW-0408">Iron</keyword>
<dbReference type="InterPro" id="IPR039261">
    <property type="entry name" value="FNR_nucleotide-bd"/>
</dbReference>
<evidence type="ECO:0000256" key="11">
    <source>
        <dbReference type="ARBA" id="ARBA00023002"/>
    </source>
</evidence>
<evidence type="ECO:0000313" key="19">
    <source>
        <dbReference type="EMBL" id="OQR87865.1"/>
    </source>
</evidence>
<comment type="cofactor">
    <cofactor evidence="2">
        <name>FAD</name>
        <dbReference type="ChEBI" id="CHEBI:57692"/>
    </cofactor>
</comment>
<evidence type="ECO:0000259" key="18">
    <source>
        <dbReference type="PROSITE" id="PS51384"/>
    </source>
</evidence>
<keyword evidence="7" id="KW-0285">Flavoprotein</keyword>
<dbReference type="InterPro" id="IPR008333">
    <property type="entry name" value="Cbr1-like_FAD-bd_dom"/>
</dbReference>
<dbReference type="GO" id="GO:0046872">
    <property type="term" value="F:metal ion binding"/>
    <property type="evidence" value="ECO:0007669"/>
    <property type="project" value="UniProtKB-KW"/>
</dbReference>
<keyword evidence="8" id="KW-0479">Metal-binding</keyword>
<evidence type="ECO:0000256" key="4">
    <source>
        <dbReference type="ARBA" id="ARBA00012229"/>
    </source>
</evidence>
<reference evidence="19 20" key="1">
    <citation type="journal article" date="2014" name="Genome Biol. Evol.">
        <title>The secreted proteins of Achlya hypogyna and Thraustotheca clavata identify the ancestral oomycete secretome and reveal gene acquisitions by horizontal gene transfer.</title>
        <authorList>
            <person name="Misner I."/>
            <person name="Blouin N."/>
            <person name="Leonard G."/>
            <person name="Richards T.A."/>
            <person name="Lane C.E."/>
        </authorList>
    </citation>
    <scope>NUCLEOTIDE SEQUENCE [LARGE SCALE GENOMIC DNA]</scope>
    <source>
        <strain evidence="19 20">ATCC 34112</strain>
    </source>
</reference>
<dbReference type="InterPro" id="IPR000971">
    <property type="entry name" value="Globin"/>
</dbReference>
<dbReference type="STRING" id="74557.A0A1V9YQ34"/>
<dbReference type="PRINTS" id="PR00410">
    <property type="entry name" value="PHEHYDRXLASE"/>
</dbReference>
<evidence type="ECO:0000256" key="10">
    <source>
        <dbReference type="ARBA" id="ARBA00022857"/>
    </source>
</evidence>
<dbReference type="Gene3D" id="1.10.490.10">
    <property type="entry name" value="Globins"/>
    <property type="match status" value="1"/>
</dbReference>
<evidence type="ECO:0000256" key="15">
    <source>
        <dbReference type="ARBA" id="ARBA00049433"/>
    </source>
</evidence>
<dbReference type="GO" id="GO:0009636">
    <property type="term" value="P:response to toxic substance"/>
    <property type="evidence" value="ECO:0007669"/>
    <property type="project" value="UniProtKB-KW"/>
</dbReference>
<comment type="similarity">
    <text evidence="3">In the C-terminal section; belongs to the flavoprotein pyridine nucleotide cytochrome reductase family.</text>
</comment>
<feature type="domain" description="FAD-binding FR-type" evidence="18">
    <location>
        <begin position="162"/>
        <end position="272"/>
    </location>
</feature>
<dbReference type="GO" id="GO:0005344">
    <property type="term" value="F:oxygen carrier activity"/>
    <property type="evidence" value="ECO:0007669"/>
    <property type="project" value="UniProtKB-KW"/>
</dbReference>
<dbReference type="Pfam" id="PF00970">
    <property type="entry name" value="FAD_binding_6"/>
    <property type="match status" value="1"/>
</dbReference>
<dbReference type="OrthoDB" id="436496at2759"/>
<evidence type="ECO:0000256" key="6">
    <source>
        <dbReference type="ARBA" id="ARBA00022617"/>
    </source>
</evidence>
<evidence type="ECO:0000256" key="2">
    <source>
        <dbReference type="ARBA" id="ARBA00001974"/>
    </source>
</evidence>
<dbReference type="SUPFAM" id="SSF63380">
    <property type="entry name" value="Riboflavin synthase domain-like"/>
    <property type="match status" value="1"/>
</dbReference>
<dbReference type="Pfam" id="PF00042">
    <property type="entry name" value="Globin"/>
    <property type="match status" value="1"/>
</dbReference>
<dbReference type="EMBL" id="JNBS01003367">
    <property type="protein sequence ID" value="OQR87865.1"/>
    <property type="molecule type" value="Genomic_DNA"/>
</dbReference>
<dbReference type="AlphaFoldDB" id="A0A1V9YQ34"/>
<dbReference type="SUPFAM" id="SSF46458">
    <property type="entry name" value="Globin-like"/>
    <property type="match status" value="1"/>
</dbReference>
<evidence type="ECO:0000259" key="17">
    <source>
        <dbReference type="PROSITE" id="PS01033"/>
    </source>
</evidence>
<comment type="catalytic activity">
    <reaction evidence="14">
        <text>2 nitric oxide + NADH + 2 O2 = 2 nitrate + NAD(+) + H(+)</text>
        <dbReference type="Rhea" id="RHEA:19469"/>
        <dbReference type="ChEBI" id="CHEBI:15378"/>
        <dbReference type="ChEBI" id="CHEBI:15379"/>
        <dbReference type="ChEBI" id="CHEBI:16480"/>
        <dbReference type="ChEBI" id="CHEBI:17632"/>
        <dbReference type="ChEBI" id="CHEBI:57540"/>
        <dbReference type="ChEBI" id="CHEBI:57945"/>
        <dbReference type="EC" id="1.14.12.17"/>
    </reaction>
</comment>
<dbReference type="GO" id="GO:0008941">
    <property type="term" value="F:nitric oxide dioxygenase NAD(P)H activity"/>
    <property type="evidence" value="ECO:0007669"/>
    <property type="project" value="UniProtKB-EC"/>
</dbReference>
<evidence type="ECO:0000256" key="16">
    <source>
        <dbReference type="RuleBase" id="RU000356"/>
    </source>
</evidence>
<evidence type="ECO:0000256" key="3">
    <source>
        <dbReference type="ARBA" id="ARBA00006401"/>
    </source>
</evidence>
<keyword evidence="16" id="KW-0561">Oxygen transport</keyword>
<dbReference type="InterPro" id="IPR009050">
    <property type="entry name" value="Globin-like_sf"/>
</dbReference>
<dbReference type="PANTHER" id="PTHR43396">
    <property type="entry name" value="FLAVOHEMOPROTEIN"/>
    <property type="match status" value="1"/>
</dbReference>
<dbReference type="Proteomes" id="UP000243217">
    <property type="component" value="Unassembled WGS sequence"/>
</dbReference>
<evidence type="ECO:0000256" key="5">
    <source>
        <dbReference type="ARBA" id="ARBA00022575"/>
    </source>
</evidence>
<keyword evidence="19" id="KW-0223">Dioxygenase</keyword>
<name>A0A1V9YQ34_9STRA</name>
<evidence type="ECO:0000256" key="8">
    <source>
        <dbReference type="ARBA" id="ARBA00022723"/>
    </source>
</evidence>
<evidence type="ECO:0000256" key="12">
    <source>
        <dbReference type="ARBA" id="ARBA00023004"/>
    </source>
</evidence>
<dbReference type="PROSITE" id="PS51384">
    <property type="entry name" value="FAD_FR"/>
    <property type="match status" value="1"/>
</dbReference>
<comment type="catalytic activity">
    <reaction evidence="15">
        <text>2 nitric oxide + NADPH + 2 O2 = 2 nitrate + NADP(+) + H(+)</text>
        <dbReference type="Rhea" id="RHEA:19465"/>
        <dbReference type="ChEBI" id="CHEBI:15378"/>
        <dbReference type="ChEBI" id="CHEBI:15379"/>
        <dbReference type="ChEBI" id="CHEBI:16480"/>
        <dbReference type="ChEBI" id="CHEBI:17632"/>
        <dbReference type="ChEBI" id="CHEBI:57783"/>
        <dbReference type="ChEBI" id="CHEBI:58349"/>
        <dbReference type="EC" id="1.14.12.17"/>
    </reaction>
</comment>
<evidence type="ECO:0000256" key="7">
    <source>
        <dbReference type="ARBA" id="ARBA00022630"/>
    </source>
</evidence>
<dbReference type="FunFam" id="1.10.490.10:FF:000003">
    <property type="entry name" value="Flavohemoprotein"/>
    <property type="match status" value="1"/>
</dbReference>
<dbReference type="CDD" id="cd08922">
    <property type="entry name" value="FHb-globin"/>
    <property type="match status" value="1"/>
</dbReference>
<evidence type="ECO:0000256" key="14">
    <source>
        <dbReference type="ARBA" id="ARBA00048649"/>
    </source>
</evidence>
<comment type="caution">
    <text evidence="19">The sequence shown here is derived from an EMBL/GenBank/DDBJ whole genome shotgun (WGS) entry which is preliminary data.</text>
</comment>
<dbReference type="GO" id="GO:0046210">
    <property type="term" value="P:nitric oxide catabolic process"/>
    <property type="evidence" value="ECO:0007669"/>
    <property type="project" value="TreeGrafter"/>
</dbReference>
<dbReference type="FunFam" id="2.40.30.10:FF:000034">
    <property type="entry name" value="Flavohemoprotein"/>
    <property type="match status" value="1"/>
</dbReference>
<dbReference type="GO" id="GO:0071949">
    <property type="term" value="F:FAD binding"/>
    <property type="evidence" value="ECO:0007669"/>
    <property type="project" value="TreeGrafter"/>
</dbReference>
<evidence type="ECO:0000313" key="20">
    <source>
        <dbReference type="Proteomes" id="UP000243217"/>
    </source>
</evidence>
<feature type="domain" description="Globin" evidence="17">
    <location>
        <begin position="5"/>
        <end position="148"/>
    </location>
</feature>
<accession>A0A1V9YQ34</accession>
<dbReference type="NCBIfam" id="NF009805">
    <property type="entry name" value="PRK13289.1"/>
    <property type="match status" value="1"/>
</dbReference>
<keyword evidence="16" id="KW-0813">Transport</keyword>
<dbReference type="PROSITE" id="PS01033">
    <property type="entry name" value="GLOBIN"/>
    <property type="match status" value="1"/>
</dbReference>
<proteinExistence type="inferred from homology"/>
<comment type="cofactor">
    <cofactor evidence="1">
        <name>heme b</name>
        <dbReference type="ChEBI" id="CHEBI:60344"/>
    </cofactor>
</comment>
<dbReference type="InterPro" id="IPR017938">
    <property type="entry name" value="Riboflavin_synthase-like_b-brl"/>
</dbReference>
<sequence length="398" mass="43548">MSPKPLSENTIKIIKATAGVVADKGYEITTTMYKSMLPSDPKISALFNPTHQKVLPGEKLARQPAALAGAVSAYAANIDNLGVLTEAVERMAQKHVSLEILPEQYPVVGQHLLGAIQTVLGSAATPEIVDAWAEAYGFLADVLIDRENAIRDEIAAAPGGWYGWRDLTVSKIVEESPEIKSFHLKPADDKPLVAFKPGQYVGVRLETTHFTTQRNYSLSMAPDANEYRISVKREGPAASGCPVGQVSNYLHGEVKEGDTLKVSVPCGDFQLKVDDTKPVVLISGGIGITPMASMAHHLLSKNVPNRIIMVNAVRNKNVEALKEEFKKYDASNFTLNSVYGDEHGRLNPSLLSSMVEDKDAHFYFCGPPGFMRNVHEILKGWSVPENQVHFEYFGPFES</sequence>
<evidence type="ECO:0000256" key="1">
    <source>
        <dbReference type="ARBA" id="ARBA00001970"/>
    </source>
</evidence>
<dbReference type="GO" id="GO:0020037">
    <property type="term" value="F:heme binding"/>
    <property type="evidence" value="ECO:0007669"/>
    <property type="project" value="InterPro"/>
</dbReference>
<protein>
    <recommendedName>
        <fullName evidence="4">nitric oxide dioxygenase</fullName>
        <ecNumber evidence="4">1.14.12.17</ecNumber>
    </recommendedName>
</protein>
<dbReference type="CDD" id="cd06184">
    <property type="entry name" value="flavohem_like_fad_nad_binding"/>
    <property type="match status" value="1"/>
</dbReference>
<comment type="similarity">
    <text evidence="16">Belongs to the globin family.</text>
</comment>
<dbReference type="Gene3D" id="3.40.50.80">
    <property type="entry name" value="Nucleotide-binding domain of ferredoxin-NADP reductase (FNR) module"/>
    <property type="match status" value="1"/>
</dbReference>
<dbReference type="SUPFAM" id="SSF52343">
    <property type="entry name" value="Ferredoxin reductase-like, C-terminal NADP-linked domain"/>
    <property type="match status" value="1"/>
</dbReference>
<keyword evidence="10" id="KW-0521">NADP</keyword>